<evidence type="ECO:0000256" key="1">
    <source>
        <dbReference type="ARBA" id="ARBA00022801"/>
    </source>
</evidence>
<dbReference type="InterPro" id="IPR001547">
    <property type="entry name" value="Glyco_hydro_5"/>
</dbReference>
<proteinExistence type="inferred from homology"/>
<dbReference type="RefSeq" id="WP_213108971.1">
    <property type="nucleotide sequence ID" value="NZ_JAGYPJ010000001.1"/>
</dbReference>
<dbReference type="GO" id="GO:0004553">
    <property type="term" value="F:hydrolase activity, hydrolyzing O-glycosyl compounds"/>
    <property type="evidence" value="ECO:0007669"/>
    <property type="project" value="InterPro"/>
</dbReference>
<dbReference type="GO" id="GO:0000272">
    <property type="term" value="P:polysaccharide catabolic process"/>
    <property type="evidence" value="ECO:0007669"/>
    <property type="project" value="InterPro"/>
</dbReference>
<comment type="similarity">
    <text evidence="3">Belongs to the glycosyl hydrolase 5 (cellulase A) family.</text>
</comment>
<feature type="domain" description="Glycoside hydrolase family 5" evidence="4">
    <location>
        <begin position="14"/>
        <end position="389"/>
    </location>
</feature>
<protein>
    <submittedName>
        <fullName evidence="6">Cellulase family glycosylhydrolase</fullName>
    </submittedName>
</protein>
<dbReference type="Pfam" id="PF18564">
    <property type="entry name" value="Glyco_hydro_5_C"/>
    <property type="match status" value="1"/>
</dbReference>
<keyword evidence="1 3" id="KW-0378">Hydrolase</keyword>
<evidence type="ECO:0000256" key="2">
    <source>
        <dbReference type="ARBA" id="ARBA00023295"/>
    </source>
</evidence>
<keyword evidence="7" id="KW-1185">Reference proteome</keyword>
<name>A0A942TKZ5_9BACI</name>
<evidence type="ECO:0000313" key="6">
    <source>
        <dbReference type="EMBL" id="MBS4198189.1"/>
    </source>
</evidence>
<dbReference type="EMBL" id="JAGYPJ010000001">
    <property type="protein sequence ID" value="MBS4198189.1"/>
    <property type="molecule type" value="Genomic_DNA"/>
</dbReference>
<feature type="domain" description="Glycoside hydrolase family 5 C-terminal" evidence="5">
    <location>
        <begin position="402"/>
        <end position="486"/>
    </location>
</feature>
<dbReference type="SUPFAM" id="SSF51445">
    <property type="entry name" value="(Trans)glycosidases"/>
    <property type="match status" value="1"/>
</dbReference>
<evidence type="ECO:0000259" key="4">
    <source>
        <dbReference type="Pfam" id="PF00150"/>
    </source>
</evidence>
<organism evidence="6 7">
    <name type="scientific">Lederbergia citrisecunda</name>
    <dbReference type="NCBI Taxonomy" id="2833583"/>
    <lineage>
        <taxon>Bacteria</taxon>
        <taxon>Bacillati</taxon>
        <taxon>Bacillota</taxon>
        <taxon>Bacilli</taxon>
        <taxon>Bacillales</taxon>
        <taxon>Bacillaceae</taxon>
        <taxon>Lederbergia</taxon>
    </lineage>
</organism>
<dbReference type="PANTHER" id="PTHR31308:SF3">
    <property type="entry name" value="ENDOGLYCOCERAMIDASE"/>
    <property type="match status" value="1"/>
</dbReference>
<dbReference type="InterPro" id="IPR052066">
    <property type="entry name" value="Glycosphingolipid_Hydrolases"/>
</dbReference>
<dbReference type="InterPro" id="IPR017853">
    <property type="entry name" value="GH"/>
</dbReference>
<dbReference type="Proteomes" id="UP000682713">
    <property type="component" value="Unassembled WGS sequence"/>
</dbReference>
<evidence type="ECO:0000259" key="5">
    <source>
        <dbReference type="Pfam" id="PF18564"/>
    </source>
</evidence>
<keyword evidence="2 3" id="KW-0326">Glycosidase</keyword>
<gene>
    <name evidence="6" type="ORF">KHA93_00760</name>
</gene>
<dbReference type="Gene3D" id="3.20.20.80">
    <property type="entry name" value="Glycosidases"/>
    <property type="match status" value="1"/>
</dbReference>
<dbReference type="PANTHER" id="PTHR31308">
    <property type="match status" value="1"/>
</dbReference>
<sequence length="490" mass="56837">MARRIKVDGKHFVDEFGRQVLLHGVNMVCKEKKQHYIGSWTEEDFQKLQMWGMNVIRLGVIWDELEPEPGVYDEHYIEELRQLIHKANQYDLLVFLDMHQDLFSSEFGDGAPAWATITDGEMYEPGQVWSDAYLFNAAVQKAFDHFWNNSLGPDGVGIQDHFINAWAYLVKKLHIEPNIIGYDLINEPFIGSPVQKVNELMFTTFAEIYGERYGEVDIEHLFSAWSDPNNKDDYLSLLEDVEVFQRVVDSPTHIIQSFEKNHLSQLYHKLSKAIRAYDKDGILFLETNYFSNLGVSSMILPIKDEQAQAYAPHAYDLVVDTELAHTANDRRLEFIFERHESTRKRLDMPMLIGEWGAFYETDDTGHVSLHNQRLFEKHLCSDTYWSYTPDMDKSLSFLGVSRGFPLAVAGCLLQYRYEHSLKTFQMKWNETIDLEEPSIIYLPDIRKMSITLSPEGSTYKIRTIDDSHTGYVEIPPTTNGIRSITITRNQ</sequence>
<dbReference type="InterPro" id="IPR041036">
    <property type="entry name" value="GH5_C"/>
</dbReference>
<comment type="caution">
    <text evidence="6">The sequence shown here is derived from an EMBL/GenBank/DDBJ whole genome shotgun (WGS) entry which is preliminary data.</text>
</comment>
<dbReference type="Pfam" id="PF00150">
    <property type="entry name" value="Cellulase"/>
    <property type="match status" value="1"/>
</dbReference>
<evidence type="ECO:0000256" key="3">
    <source>
        <dbReference type="RuleBase" id="RU361153"/>
    </source>
</evidence>
<accession>A0A942TKZ5</accession>
<dbReference type="AlphaFoldDB" id="A0A942TKZ5"/>
<reference evidence="6 7" key="1">
    <citation type="submission" date="2021-05" db="EMBL/GenBank/DDBJ databases">
        <title>Novel Bacillus species.</title>
        <authorList>
            <person name="Liu G."/>
        </authorList>
    </citation>
    <scope>NUCLEOTIDE SEQUENCE [LARGE SCALE GENOMIC DNA]</scope>
    <source>
        <strain evidence="6 7">FJAT-49732</strain>
    </source>
</reference>
<evidence type="ECO:0000313" key="7">
    <source>
        <dbReference type="Proteomes" id="UP000682713"/>
    </source>
</evidence>